<feature type="domain" description="Acyl-CoA-binding" evidence="5">
    <location>
        <begin position="455"/>
        <end position="556"/>
    </location>
</feature>
<gene>
    <name evidence="6" type="primary">LOC123129096</name>
</gene>
<dbReference type="InterPro" id="IPR006652">
    <property type="entry name" value="Kelch_1"/>
</dbReference>
<dbReference type="SUPFAM" id="SSF117281">
    <property type="entry name" value="Kelch motif"/>
    <property type="match status" value="1"/>
</dbReference>
<dbReference type="Pfam" id="PF24922">
    <property type="entry name" value="ACBP4_C"/>
    <property type="match status" value="1"/>
</dbReference>
<reference evidence="6" key="1">
    <citation type="submission" date="2018-08" db="EMBL/GenBank/DDBJ databases">
        <authorList>
            <person name="Rossello M."/>
        </authorList>
    </citation>
    <scope>NUCLEOTIDE SEQUENCE [LARGE SCALE GENOMIC DNA]</scope>
    <source>
        <strain evidence="6">cv. Chinese Spring</strain>
    </source>
</reference>
<dbReference type="OMA" id="EMNTWSA"/>
<dbReference type="OrthoDB" id="10251809at2759"/>
<keyword evidence="3" id="KW-0175">Coiled coil</keyword>
<dbReference type="Gramene" id="TraesCS6A03G1016600.1">
    <property type="protein sequence ID" value="TraesCS6A03G1016600.1.CDS"/>
    <property type="gene ID" value="TraesCS6A03G1016600"/>
</dbReference>
<feature type="region of interest" description="Disordered" evidence="4">
    <location>
        <begin position="1"/>
        <end position="33"/>
    </location>
</feature>
<dbReference type="InterPro" id="IPR056819">
    <property type="entry name" value="ACBP4-6_C"/>
</dbReference>
<dbReference type="SUPFAM" id="SSF57997">
    <property type="entry name" value="Tropomyosin"/>
    <property type="match status" value="1"/>
</dbReference>
<organism evidence="6">
    <name type="scientific">Triticum aestivum</name>
    <name type="common">Wheat</name>
    <dbReference type="NCBI Taxonomy" id="4565"/>
    <lineage>
        <taxon>Eukaryota</taxon>
        <taxon>Viridiplantae</taxon>
        <taxon>Streptophyta</taxon>
        <taxon>Embryophyta</taxon>
        <taxon>Tracheophyta</taxon>
        <taxon>Spermatophyta</taxon>
        <taxon>Magnoliopsida</taxon>
        <taxon>Liliopsida</taxon>
        <taxon>Poales</taxon>
        <taxon>Poaceae</taxon>
        <taxon>BOP clade</taxon>
        <taxon>Pooideae</taxon>
        <taxon>Triticodae</taxon>
        <taxon>Triticeae</taxon>
        <taxon>Triticinae</taxon>
        <taxon>Triticum</taxon>
    </lineage>
</organism>
<accession>A0A3B6NX45</accession>
<keyword evidence="2" id="KW-0677">Repeat</keyword>
<dbReference type="SMR" id="A0A3B6NX45"/>
<dbReference type="Gene3D" id="2.120.10.80">
    <property type="entry name" value="Kelch-type beta propeller"/>
    <property type="match status" value="2"/>
</dbReference>
<evidence type="ECO:0000256" key="4">
    <source>
        <dbReference type="SAM" id="MobiDB-lite"/>
    </source>
</evidence>
<protein>
    <recommendedName>
        <fullName evidence="5">Acyl-CoA-binding domain-containing protein</fullName>
    </recommendedName>
</protein>
<keyword evidence="7" id="KW-1185">Reference proteome</keyword>
<feature type="compositionally biased region" description="Polar residues" evidence="4">
    <location>
        <begin position="13"/>
        <end position="27"/>
    </location>
</feature>
<dbReference type="STRING" id="4565.A0A3B6NX45"/>
<dbReference type="AlphaFoldDB" id="A0A3B6NX45"/>
<keyword evidence="1" id="KW-0880">Kelch repeat</keyword>
<evidence type="ECO:0000256" key="2">
    <source>
        <dbReference type="ARBA" id="ARBA00022737"/>
    </source>
</evidence>
<evidence type="ECO:0000313" key="6">
    <source>
        <dbReference type="EnsemblPlants" id="TraesCS6A02G406400.1"/>
    </source>
</evidence>
<proteinExistence type="predicted"/>
<dbReference type="Gene3D" id="1.10.287.1490">
    <property type="match status" value="1"/>
</dbReference>
<dbReference type="PANTHER" id="PTHR46093">
    <property type="entry name" value="ACYL-COA-BINDING DOMAIN-CONTAINING PROTEIN 5"/>
    <property type="match status" value="1"/>
</dbReference>
<sequence length="576" mass="63140">MRIAGDWREFTRRTNVADPTSQPSQSAGHRRSFLRSLRPTRDLDWGMGMEEEEGAINGGEEGPGLAAAPHDRWVLLRPAQGSPRPSARYKHAAEVVQDKLYVVGGSRNGRSLSDVQVFDFRTSKWSALLLSPSRDSNQLNLENNAGNQPFPALASHSMVKWRNMLLVVAGNSRASTSNKVSVWFIDLETNSWSAVDTYGKVPMARGGQSVTLVGSRLIMFGGEDNKRRLLSDLHVLDLETMIWEEVKTEKGGPAPRYDHSAAVYAEHYLLIFGGSSHSTCFNDMYLLDLQTLEWSQPDTQGAHITPRSGHAGMMIDENWYIVGGGDNASGSTDTIVMNASKFVWSVVTSVSVRDPLACEGLTLCSATVDGEKFLIAFGGYNGKYNNEIFVMKPKPRNFVQPRLFQSPAAAAAAASVKAAYAVITATDEKTKDIVATDDLDVKRAEPGSSSKQMVAEIDALNGEKGELESRLAEVRSENSKLKDKLDMVKLSYGELTKELRSVENQLAAEGSRCQKLESQIAAAHKRLESASSLENELEALQQQISQAEQTMTTSQRRKSGGVWKWVGGSAEVSDNE</sequence>
<dbReference type="PANTHER" id="PTHR46093:SF5">
    <property type="entry name" value="OS02G0822800 PROTEIN"/>
    <property type="match status" value="1"/>
</dbReference>
<feature type="coiled-coil region" evidence="3">
    <location>
        <begin position="450"/>
        <end position="557"/>
    </location>
</feature>
<dbReference type="Pfam" id="PF01344">
    <property type="entry name" value="Kelch_1"/>
    <property type="match status" value="1"/>
</dbReference>
<dbReference type="Proteomes" id="UP000019116">
    <property type="component" value="Chromosome 6A"/>
</dbReference>
<dbReference type="Gramene" id="TraesARI6A03G03372380.3">
    <property type="protein sequence ID" value="TraesARI6A03G03372380.3"/>
    <property type="gene ID" value="TraesARI6A03G03372380"/>
</dbReference>
<dbReference type="InterPro" id="IPR015915">
    <property type="entry name" value="Kelch-typ_b-propeller"/>
</dbReference>
<evidence type="ECO:0000259" key="5">
    <source>
        <dbReference type="Pfam" id="PF24922"/>
    </source>
</evidence>
<dbReference type="Pfam" id="PF24681">
    <property type="entry name" value="Kelch_KLHDC2_KLHL20_DRC7"/>
    <property type="match status" value="1"/>
</dbReference>
<evidence type="ECO:0000313" key="7">
    <source>
        <dbReference type="Proteomes" id="UP000019116"/>
    </source>
</evidence>
<dbReference type="EnsemblPlants" id="TraesCS6A02G406400.1">
    <property type="protein sequence ID" value="TraesCS6A02G406400.1"/>
    <property type="gene ID" value="TraesCS6A02G406400"/>
</dbReference>
<evidence type="ECO:0000256" key="1">
    <source>
        <dbReference type="ARBA" id="ARBA00022441"/>
    </source>
</evidence>
<reference evidence="6" key="2">
    <citation type="submission" date="2018-10" db="UniProtKB">
        <authorList>
            <consortium name="EnsemblPlants"/>
        </authorList>
    </citation>
    <scope>IDENTIFICATION</scope>
</reference>
<feature type="compositionally biased region" description="Basic and acidic residues" evidence="4">
    <location>
        <begin position="1"/>
        <end position="12"/>
    </location>
</feature>
<name>A0A3B6NX45_WHEAT</name>
<dbReference type="Gramene" id="TraesCS6A02G406400.1">
    <property type="protein sequence ID" value="TraesCS6A02G406400.1"/>
    <property type="gene ID" value="TraesCS6A02G406400"/>
</dbReference>
<evidence type="ECO:0000256" key="3">
    <source>
        <dbReference type="SAM" id="Coils"/>
    </source>
</evidence>
<dbReference type="Gramene" id="TraesCAD_scaffold_123266_01G000100.1">
    <property type="protein sequence ID" value="TraesCAD_scaffold_123266_01G000100.1"/>
    <property type="gene ID" value="TraesCAD_scaffold_123266_01G000100"/>
</dbReference>